<dbReference type="EMBL" id="KQ414615">
    <property type="protein sequence ID" value="KOC68622.1"/>
    <property type="molecule type" value="Genomic_DNA"/>
</dbReference>
<organism evidence="2 3">
    <name type="scientific">Habropoda laboriosa</name>
    <dbReference type="NCBI Taxonomy" id="597456"/>
    <lineage>
        <taxon>Eukaryota</taxon>
        <taxon>Metazoa</taxon>
        <taxon>Ecdysozoa</taxon>
        <taxon>Arthropoda</taxon>
        <taxon>Hexapoda</taxon>
        <taxon>Insecta</taxon>
        <taxon>Pterygota</taxon>
        <taxon>Neoptera</taxon>
        <taxon>Endopterygota</taxon>
        <taxon>Hymenoptera</taxon>
        <taxon>Apocrita</taxon>
        <taxon>Aculeata</taxon>
        <taxon>Apoidea</taxon>
        <taxon>Anthophila</taxon>
        <taxon>Apidae</taxon>
        <taxon>Habropoda</taxon>
    </lineage>
</organism>
<feature type="region of interest" description="Disordered" evidence="1">
    <location>
        <begin position="161"/>
        <end position="235"/>
    </location>
</feature>
<feature type="compositionally biased region" description="Basic and acidic residues" evidence="1">
    <location>
        <begin position="27"/>
        <end position="46"/>
    </location>
</feature>
<accession>A0A0L7RC99</accession>
<feature type="compositionally biased region" description="Basic and acidic residues" evidence="1">
    <location>
        <begin position="110"/>
        <end position="128"/>
    </location>
</feature>
<evidence type="ECO:0000313" key="2">
    <source>
        <dbReference type="EMBL" id="KOC68622.1"/>
    </source>
</evidence>
<evidence type="ECO:0000313" key="3">
    <source>
        <dbReference type="Proteomes" id="UP000053825"/>
    </source>
</evidence>
<feature type="compositionally biased region" description="Polar residues" evidence="1">
    <location>
        <begin position="97"/>
        <end position="109"/>
    </location>
</feature>
<name>A0A0L7RC99_9HYME</name>
<dbReference type="Proteomes" id="UP000053825">
    <property type="component" value="Unassembled WGS sequence"/>
</dbReference>
<protein>
    <submittedName>
        <fullName evidence="2">Uncharacterized protein</fullName>
    </submittedName>
</protein>
<proteinExistence type="predicted"/>
<gene>
    <name evidence="2" type="ORF">WH47_06413</name>
</gene>
<keyword evidence="3" id="KW-1185">Reference proteome</keyword>
<reference evidence="2 3" key="1">
    <citation type="submission" date="2015-07" db="EMBL/GenBank/DDBJ databases">
        <title>The genome of Habropoda laboriosa.</title>
        <authorList>
            <person name="Pan H."/>
            <person name="Kapheim K."/>
        </authorList>
    </citation>
    <scope>NUCLEOTIDE SEQUENCE [LARGE SCALE GENOMIC DNA]</scope>
    <source>
        <strain evidence="2">0110345459</strain>
    </source>
</reference>
<feature type="compositionally biased region" description="Pro residues" evidence="1">
    <location>
        <begin position="217"/>
        <end position="226"/>
    </location>
</feature>
<sequence>MWERKPVSVRDSGPRKMDNPSGGQSDLDTRNGERRKEKKGKIDSKETRRKPVLGQSYGPSDPEKGFELLSSPLLHRKSDRLVSYRWESVTEQRNDTADNITVVSQSDRSTVIKENGKVEREGKGDIVGKQKRGGTKNPSLRRPGGGEERMRERAIVIPEQQLHLTTSRGSGLRQIKQSPRRLAASGPQWRKGMEENSGDGRVAELDGGGFSDVNPPSATPVYPPHPRFSVGMKDE</sequence>
<feature type="compositionally biased region" description="Basic and acidic residues" evidence="1">
    <location>
        <begin position="1"/>
        <end position="18"/>
    </location>
</feature>
<evidence type="ECO:0000256" key="1">
    <source>
        <dbReference type="SAM" id="MobiDB-lite"/>
    </source>
</evidence>
<feature type="region of interest" description="Disordered" evidence="1">
    <location>
        <begin position="92"/>
        <end position="149"/>
    </location>
</feature>
<feature type="region of interest" description="Disordered" evidence="1">
    <location>
        <begin position="1"/>
        <end position="72"/>
    </location>
</feature>
<dbReference type="AlphaFoldDB" id="A0A0L7RC99"/>